<dbReference type="Gene3D" id="3.20.20.60">
    <property type="entry name" value="Phosphoenolpyruvate-binding domains"/>
    <property type="match status" value="2"/>
</dbReference>
<feature type="domain" description="Pyruvate kinase barrel" evidence="12">
    <location>
        <begin position="4"/>
        <end position="77"/>
    </location>
</feature>
<comment type="similarity">
    <text evidence="2">Belongs to the pyruvate kinase family.</text>
</comment>
<dbReference type="EC" id="2.7.1.40" evidence="3"/>
<evidence type="ECO:0000256" key="10">
    <source>
        <dbReference type="ARBA" id="ARBA00023152"/>
    </source>
</evidence>
<evidence type="ECO:0000259" key="12">
    <source>
        <dbReference type="Pfam" id="PF00224"/>
    </source>
</evidence>
<evidence type="ECO:0000256" key="9">
    <source>
        <dbReference type="ARBA" id="ARBA00022842"/>
    </source>
</evidence>
<evidence type="ECO:0000256" key="4">
    <source>
        <dbReference type="ARBA" id="ARBA00022679"/>
    </source>
</evidence>
<feature type="domain" description="Pyruvate kinase barrel" evidence="12">
    <location>
        <begin position="87"/>
        <end position="242"/>
    </location>
</feature>
<keyword evidence="5" id="KW-0479">Metal-binding</keyword>
<dbReference type="InterPro" id="IPR001697">
    <property type="entry name" value="Pyr_Knase"/>
</dbReference>
<evidence type="ECO:0000313" key="13">
    <source>
        <dbReference type="EMBL" id="KKW26311.1"/>
    </source>
</evidence>
<keyword evidence="11 13" id="KW-0670">Pyruvate</keyword>
<dbReference type="SUPFAM" id="SSF51621">
    <property type="entry name" value="Phosphoenolpyruvate/pyruvate domain"/>
    <property type="match status" value="1"/>
</dbReference>
<evidence type="ECO:0000256" key="3">
    <source>
        <dbReference type="ARBA" id="ARBA00012142"/>
    </source>
</evidence>
<keyword evidence="6" id="KW-0547">Nucleotide-binding</keyword>
<dbReference type="EMBL" id="LCRA01000029">
    <property type="protein sequence ID" value="KKW26311.1"/>
    <property type="molecule type" value="Genomic_DNA"/>
</dbReference>
<evidence type="ECO:0000256" key="7">
    <source>
        <dbReference type="ARBA" id="ARBA00022777"/>
    </source>
</evidence>
<protein>
    <recommendedName>
        <fullName evidence="3">pyruvate kinase</fullName>
        <ecNumber evidence="3">2.7.1.40</ecNumber>
    </recommendedName>
</protein>
<dbReference type="InterPro" id="IPR015793">
    <property type="entry name" value="Pyrv_Knase_brl"/>
</dbReference>
<evidence type="ECO:0000256" key="6">
    <source>
        <dbReference type="ARBA" id="ARBA00022741"/>
    </source>
</evidence>
<evidence type="ECO:0000256" key="2">
    <source>
        <dbReference type="ARBA" id="ARBA00008663"/>
    </source>
</evidence>
<evidence type="ECO:0000256" key="1">
    <source>
        <dbReference type="ARBA" id="ARBA00004997"/>
    </source>
</evidence>
<dbReference type="GO" id="GO:0005524">
    <property type="term" value="F:ATP binding"/>
    <property type="evidence" value="ECO:0007669"/>
    <property type="project" value="UniProtKB-KW"/>
</dbReference>
<gene>
    <name evidence="13" type="ORF">UY70_C0029G0003</name>
</gene>
<dbReference type="FunFam" id="3.20.20.60:FF:000001">
    <property type="entry name" value="Pyruvate kinase"/>
    <property type="match status" value="1"/>
</dbReference>
<dbReference type="GO" id="GO:0030955">
    <property type="term" value="F:potassium ion binding"/>
    <property type="evidence" value="ECO:0007669"/>
    <property type="project" value="InterPro"/>
</dbReference>
<dbReference type="Proteomes" id="UP000034185">
    <property type="component" value="Unassembled WGS sequence"/>
</dbReference>
<comment type="pathway">
    <text evidence="1">Carbohydrate degradation; glycolysis; pyruvate from D-glyceraldehyde 3-phosphate: step 5/5.</text>
</comment>
<keyword evidence="10" id="KW-0324">Glycolysis</keyword>
<reference evidence="13 14" key="1">
    <citation type="journal article" date="2015" name="Nature">
        <title>rRNA introns, odd ribosomes, and small enigmatic genomes across a large radiation of phyla.</title>
        <authorList>
            <person name="Brown C.T."/>
            <person name="Hug L.A."/>
            <person name="Thomas B.C."/>
            <person name="Sharon I."/>
            <person name="Castelle C.J."/>
            <person name="Singh A."/>
            <person name="Wilkins M.J."/>
            <person name="Williams K.H."/>
            <person name="Banfield J.F."/>
        </authorList>
    </citation>
    <scope>NUCLEOTIDE SEQUENCE [LARGE SCALE GENOMIC DNA]</scope>
</reference>
<dbReference type="InterPro" id="IPR040442">
    <property type="entry name" value="Pyrv_kinase-like_dom_sf"/>
</dbReference>
<dbReference type="PANTHER" id="PTHR11817">
    <property type="entry name" value="PYRUVATE KINASE"/>
    <property type="match status" value="1"/>
</dbReference>
<keyword evidence="7 13" id="KW-0418">Kinase</keyword>
<dbReference type="GO" id="GO:0016301">
    <property type="term" value="F:kinase activity"/>
    <property type="evidence" value="ECO:0007669"/>
    <property type="project" value="UniProtKB-KW"/>
</dbReference>
<keyword evidence="4" id="KW-0808">Transferase</keyword>
<dbReference type="UniPathway" id="UPA00109">
    <property type="reaction ID" value="UER00188"/>
</dbReference>
<dbReference type="InterPro" id="IPR015813">
    <property type="entry name" value="Pyrv/PenolPyrv_kinase-like_dom"/>
</dbReference>
<organism evidence="13 14">
    <name type="scientific">Candidatus Kaiserbacteria bacterium GW2011_GWB1_52_6</name>
    <dbReference type="NCBI Taxonomy" id="1618674"/>
    <lineage>
        <taxon>Bacteria</taxon>
        <taxon>Candidatus Kaiseribacteriota</taxon>
    </lineage>
</organism>
<comment type="caution">
    <text evidence="13">The sequence shown here is derived from an EMBL/GenBank/DDBJ whole genome shotgun (WGS) entry which is preliminary data.</text>
</comment>
<evidence type="ECO:0000256" key="8">
    <source>
        <dbReference type="ARBA" id="ARBA00022840"/>
    </source>
</evidence>
<sequence length="264" mass="28626">MQSRTQIIATIGPASGTPEILDKLIAAGMDVARINFSHGTHETDGSYIKNIRAAAERAGKRIPIIQDLAGPRKTTDTGHAFDKSGSVITEKDISDLAFGIECKVDYIAQSYVGNAADIEAMHTEITKRGGNQKLIAKIERQEALDNFDTIAASADAIMVARGDLGQALPIEELPFVERDIIARTKRVGKPVIVATQMMLSMMHSDAPTRAEVTDVAYAVILSADAVMLSEESALGAHPVEVVTIMERIVTRAERENRENTFRPL</sequence>
<evidence type="ECO:0000256" key="11">
    <source>
        <dbReference type="ARBA" id="ARBA00023317"/>
    </source>
</evidence>
<proteinExistence type="inferred from homology"/>
<dbReference type="GO" id="GO:0004743">
    <property type="term" value="F:pyruvate kinase activity"/>
    <property type="evidence" value="ECO:0007669"/>
    <property type="project" value="UniProtKB-EC"/>
</dbReference>
<name>A0A0G1X5Q0_9BACT</name>
<dbReference type="Pfam" id="PF00224">
    <property type="entry name" value="PK"/>
    <property type="match status" value="2"/>
</dbReference>
<dbReference type="PATRIC" id="fig|1618674.3.peg.645"/>
<dbReference type="GO" id="GO:0000287">
    <property type="term" value="F:magnesium ion binding"/>
    <property type="evidence" value="ECO:0007669"/>
    <property type="project" value="InterPro"/>
</dbReference>
<dbReference type="AlphaFoldDB" id="A0A0G1X5Q0"/>
<keyword evidence="8" id="KW-0067">ATP-binding</keyword>
<keyword evidence="9" id="KW-0460">Magnesium</keyword>
<evidence type="ECO:0000313" key="14">
    <source>
        <dbReference type="Proteomes" id="UP000034185"/>
    </source>
</evidence>
<evidence type="ECO:0000256" key="5">
    <source>
        <dbReference type="ARBA" id="ARBA00022723"/>
    </source>
</evidence>
<accession>A0A0G1X5Q0</accession>